<keyword evidence="4" id="KW-0472">Membrane</keyword>
<evidence type="ECO:0000256" key="4">
    <source>
        <dbReference type="ARBA" id="ARBA00023136"/>
    </source>
</evidence>
<accession>A0ABW2YTV7</accession>
<sequence>MSEKTAEHHTQQRRLNDEEKVLGRKAGELRAEGVSEHQIDAEAVVQNYMLWTGAAGVIPMPLVDFVAISSIQLAMLKKIGDIYGFSFSSNLGKSLISSLTGSYAASALGHGIGRSLLRSIPIIGGITSILAMPGFAAASTYALGKVFILHFESGGTFLDFDPVKSKEYYAKFLKSKMETKTEAAAK</sequence>
<comment type="subcellular location">
    <subcellularLocation>
        <location evidence="1">Membrane</location>
        <topology evidence="1">Multi-pass membrane protein</topology>
    </subcellularLocation>
</comment>
<keyword evidence="7" id="KW-1185">Reference proteome</keyword>
<dbReference type="InterPro" id="IPR021147">
    <property type="entry name" value="DUF697"/>
</dbReference>
<dbReference type="RefSeq" id="WP_377097537.1">
    <property type="nucleotide sequence ID" value="NZ_JBHTHU010000001.1"/>
</dbReference>
<organism evidence="6 7">
    <name type="scientific">Mucilaginibacter calamicampi</name>
    <dbReference type="NCBI Taxonomy" id="1302352"/>
    <lineage>
        <taxon>Bacteria</taxon>
        <taxon>Pseudomonadati</taxon>
        <taxon>Bacteroidota</taxon>
        <taxon>Sphingobacteriia</taxon>
        <taxon>Sphingobacteriales</taxon>
        <taxon>Sphingobacteriaceae</taxon>
        <taxon>Mucilaginibacter</taxon>
    </lineage>
</organism>
<reference evidence="7" key="1">
    <citation type="journal article" date="2019" name="Int. J. Syst. Evol. Microbiol.">
        <title>The Global Catalogue of Microorganisms (GCM) 10K type strain sequencing project: providing services to taxonomists for standard genome sequencing and annotation.</title>
        <authorList>
            <consortium name="The Broad Institute Genomics Platform"/>
            <consortium name="The Broad Institute Genome Sequencing Center for Infectious Disease"/>
            <person name="Wu L."/>
            <person name="Ma J."/>
        </authorList>
    </citation>
    <scope>NUCLEOTIDE SEQUENCE [LARGE SCALE GENOMIC DNA]</scope>
    <source>
        <strain evidence="7">CCUG 63418</strain>
    </source>
</reference>
<comment type="caution">
    <text evidence="6">The sequence shown here is derived from an EMBL/GenBank/DDBJ whole genome shotgun (WGS) entry which is preliminary data.</text>
</comment>
<evidence type="ECO:0000256" key="1">
    <source>
        <dbReference type="ARBA" id="ARBA00004141"/>
    </source>
</evidence>
<name>A0ABW2YTV7_9SPHI</name>
<feature type="region of interest" description="Disordered" evidence="5">
    <location>
        <begin position="1"/>
        <end position="21"/>
    </location>
</feature>
<dbReference type="Pfam" id="PF05128">
    <property type="entry name" value="DUF697"/>
    <property type="match status" value="1"/>
</dbReference>
<proteinExistence type="predicted"/>
<evidence type="ECO:0000256" key="2">
    <source>
        <dbReference type="ARBA" id="ARBA00022692"/>
    </source>
</evidence>
<evidence type="ECO:0000313" key="6">
    <source>
        <dbReference type="EMBL" id="MFD0749305.1"/>
    </source>
</evidence>
<dbReference type="EMBL" id="JBHTHU010000001">
    <property type="protein sequence ID" value="MFD0749305.1"/>
    <property type="molecule type" value="Genomic_DNA"/>
</dbReference>
<gene>
    <name evidence="6" type="ORF">ACFQZS_04070</name>
</gene>
<keyword evidence="2" id="KW-0812">Transmembrane</keyword>
<evidence type="ECO:0000313" key="7">
    <source>
        <dbReference type="Proteomes" id="UP001596958"/>
    </source>
</evidence>
<dbReference type="Proteomes" id="UP001596958">
    <property type="component" value="Unassembled WGS sequence"/>
</dbReference>
<evidence type="ECO:0000256" key="5">
    <source>
        <dbReference type="SAM" id="MobiDB-lite"/>
    </source>
</evidence>
<evidence type="ECO:0000256" key="3">
    <source>
        <dbReference type="ARBA" id="ARBA00022989"/>
    </source>
</evidence>
<protein>
    <submittedName>
        <fullName evidence="6">YcjF family protein</fullName>
    </submittedName>
</protein>
<keyword evidence="3" id="KW-1133">Transmembrane helix</keyword>